<dbReference type="OrthoDB" id="437at2759"/>
<sequence>MFGCTCLRSCLSDPLFFHVFPLPPSITMRLTYPQPITYNLSVFWGICKYIYRERLPSLVATVRSAYETMWARAINRDFWFGAVRSGDIARIGMYAMGLLRPTIASPPSPSHYHSSPSSDRTPTPMLDRKTASRGPVYETETEMRNKTRNRIQEPNRFASMDEGGMMIWFGREERRERWEGRVVGVGIDNVVTADIVYVGHGEAGSGDGNMRRRGRGKKEENVSNPLL</sequence>
<evidence type="ECO:0000313" key="3">
    <source>
        <dbReference type="Proteomes" id="UP000559256"/>
    </source>
</evidence>
<accession>A0A8H5CDK0</accession>
<evidence type="ECO:0000256" key="1">
    <source>
        <dbReference type="SAM" id="MobiDB-lite"/>
    </source>
</evidence>
<feature type="region of interest" description="Disordered" evidence="1">
    <location>
        <begin position="200"/>
        <end position="227"/>
    </location>
</feature>
<feature type="region of interest" description="Disordered" evidence="1">
    <location>
        <begin position="106"/>
        <end position="146"/>
    </location>
</feature>
<keyword evidence="3" id="KW-1185">Reference proteome</keyword>
<protein>
    <submittedName>
        <fullName evidence="2">Uncharacterized protein</fullName>
    </submittedName>
</protein>
<dbReference type="EMBL" id="JAACJM010000195">
    <property type="protein sequence ID" value="KAF5338557.1"/>
    <property type="molecule type" value="Genomic_DNA"/>
</dbReference>
<dbReference type="AlphaFoldDB" id="A0A8H5CDK0"/>
<evidence type="ECO:0000313" key="2">
    <source>
        <dbReference type="EMBL" id="KAF5338557.1"/>
    </source>
</evidence>
<reference evidence="2 3" key="1">
    <citation type="journal article" date="2020" name="ISME J.">
        <title>Uncovering the hidden diversity of litter-decomposition mechanisms in mushroom-forming fungi.</title>
        <authorList>
            <person name="Floudas D."/>
            <person name="Bentzer J."/>
            <person name="Ahren D."/>
            <person name="Johansson T."/>
            <person name="Persson P."/>
            <person name="Tunlid A."/>
        </authorList>
    </citation>
    <scope>NUCLEOTIDE SEQUENCE [LARGE SCALE GENOMIC DNA]</scope>
    <source>
        <strain evidence="2 3">CBS 291.85</strain>
    </source>
</reference>
<gene>
    <name evidence="2" type="ORF">D9758_016530</name>
</gene>
<dbReference type="Proteomes" id="UP000559256">
    <property type="component" value="Unassembled WGS sequence"/>
</dbReference>
<name>A0A8H5CDK0_9AGAR</name>
<comment type="caution">
    <text evidence="2">The sequence shown here is derived from an EMBL/GenBank/DDBJ whole genome shotgun (WGS) entry which is preliminary data.</text>
</comment>
<proteinExistence type="predicted"/>
<organism evidence="2 3">
    <name type="scientific">Tetrapyrgos nigripes</name>
    <dbReference type="NCBI Taxonomy" id="182062"/>
    <lineage>
        <taxon>Eukaryota</taxon>
        <taxon>Fungi</taxon>
        <taxon>Dikarya</taxon>
        <taxon>Basidiomycota</taxon>
        <taxon>Agaricomycotina</taxon>
        <taxon>Agaricomycetes</taxon>
        <taxon>Agaricomycetidae</taxon>
        <taxon>Agaricales</taxon>
        <taxon>Marasmiineae</taxon>
        <taxon>Marasmiaceae</taxon>
        <taxon>Tetrapyrgos</taxon>
    </lineage>
</organism>